<evidence type="ECO:0000259" key="1">
    <source>
        <dbReference type="Pfam" id="PF18545"/>
    </source>
</evidence>
<organism evidence="2 3">
    <name type="scientific">Haladaptatus paucihalophilus DX253</name>
    <dbReference type="NCBI Taxonomy" id="797209"/>
    <lineage>
        <taxon>Archaea</taxon>
        <taxon>Methanobacteriati</taxon>
        <taxon>Methanobacteriota</taxon>
        <taxon>Stenosarchaea group</taxon>
        <taxon>Halobacteria</taxon>
        <taxon>Halobacteriales</taxon>
        <taxon>Haladaptataceae</taxon>
        <taxon>Haladaptatus</taxon>
    </lineage>
</organism>
<comment type="caution">
    <text evidence="2">The sequence shown here is derived from an EMBL/GenBank/DDBJ whole genome shotgun (WGS) entry which is preliminary data.</text>
</comment>
<protein>
    <recommendedName>
        <fullName evidence="1">Halobacterial output domain-containing protein</fullName>
    </recommendedName>
</protein>
<dbReference type="AlphaFoldDB" id="E7QY26"/>
<dbReference type="Pfam" id="PF18545">
    <property type="entry name" value="HalOD1"/>
    <property type="match status" value="1"/>
</dbReference>
<dbReference type="Proteomes" id="UP000003751">
    <property type="component" value="Unassembled WGS sequence"/>
</dbReference>
<dbReference type="STRING" id="797209.GCA_000376445_02822"/>
<dbReference type="EMBL" id="AEMG01000025">
    <property type="protein sequence ID" value="EFW90492.1"/>
    <property type="molecule type" value="Genomic_DNA"/>
</dbReference>
<dbReference type="InterPro" id="IPR040624">
    <property type="entry name" value="HalOD1"/>
</dbReference>
<proteinExistence type="predicted"/>
<accession>E7QY26</accession>
<dbReference type="PATRIC" id="fig|797209.4.peg.3642"/>
<sequence length="96" mass="10359">MERMSERGTTATIPVKNGRVSEAVIRAVADAAEVDPADMTPLYDIIDPDALDRLFRPTSSVTREVESSINFTMAGCEVVVSDNRTVSATLLSQVEA</sequence>
<gene>
    <name evidence="2" type="ORF">ZOD2009_18579</name>
</gene>
<name>E7QY26_HALPU</name>
<reference evidence="2 3" key="1">
    <citation type="journal article" date="2014" name="ISME J.">
        <title>Trehalose/2-sulfotrehalose biosynthesis and glycine-betaine uptake are widely spread mechanisms for osmoadaptation in the Halobacteriales.</title>
        <authorList>
            <person name="Youssef N.H."/>
            <person name="Savage-Ashlock K.N."/>
            <person name="McCully A.L."/>
            <person name="Luedtke B."/>
            <person name="Shaw E.I."/>
            <person name="Hoff W.D."/>
            <person name="Elshahed M.S."/>
        </authorList>
    </citation>
    <scope>NUCLEOTIDE SEQUENCE [LARGE SCALE GENOMIC DNA]</scope>
    <source>
        <strain evidence="2 3">DX253</strain>
    </source>
</reference>
<evidence type="ECO:0000313" key="3">
    <source>
        <dbReference type="Proteomes" id="UP000003751"/>
    </source>
</evidence>
<dbReference type="eggNOG" id="arCOG08928">
    <property type="taxonomic scope" value="Archaea"/>
</dbReference>
<feature type="domain" description="Halobacterial output" evidence="1">
    <location>
        <begin position="19"/>
        <end position="86"/>
    </location>
</feature>
<evidence type="ECO:0000313" key="2">
    <source>
        <dbReference type="EMBL" id="EFW90492.1"/>
    </source>
</evidence>